<protein>
    <recommendedName>
        <fullName evidence="3">Secreted protein</fullName>
    </recommendedName>
</protein>
<evidence type="ECO:0008006" key="3">
    <source>
        <dbReference type="Google" id="ProtNLM"/>
    </source>
</evidence>
<comment type="caution">
    <text evidence="1">The sequence shown here is derived from an EMBL/GenBank/DDBJ whole genome shotgun (WGS) entry which is preliminary data.</text>
</comment>
<dbReference type="EMBL" id="MBUA01000001">
    <property type="protein sequence ID" value="MBC6489627.1"/>
    <property type="molecule type" value="Genomic_DNA"/>
</dbReference>
<proteinExistence type="predicted"/>
<keyword evidence="2" id="KW-1185">Reference proteome</keyword>
<evidence type="ECO:0000313" key="1">
    <source>
        <dbReference type="EMBL" id="MBC6489627.1"/>
    </source>
</evidence>
<name>A0ABR7M3M8_9BACT</name>
<dbReference type="Proteomes" id="UP000765802">
    <property type="component" value="Unassembled WGS sequence"/>
</dbReference>
<reference evidence="1 2" key="1">
    <citation type="submission" date="2016-07" db="EMBL/GenBank/DDBJ databases">
        <title>Genome analysis of Flavihumibacter stibioxidans YS-17.</title>
        <authorList>
            <person name="Shi K."/>
            <person name="Han Y."/>
            <person name="Wang G."/>
        </authorList>
    </citation>
    <scope>NUCLEOTIDE SEQUENCE [LARGE SCALE GENOMIC DNA]</scope>
    <source>
        <strain evidence="1 2">YS-17</strain>
    </source>
</reference>
<evidence type="ECO:0000313" key="2">
    <source>
        <dbReference type="Proteomes" id="UP000765802"/>
    </source>
</evidence>
<sequence length="79" mass="9264">MLVLLVIVVCFYTQFSFGITLQTIPTWQERHVEHKATEYEEKRFHCCKYRNKGLQIEGCHMVAKVLPVVFKTTGKMTNN</sequence>
<accession>A0ABR7M3M8</accession>
<gene>
    <name evidence="1" type="ORF">BC349_01500</name>
</gene>
<organism evidence="1 2">
    <name type="scientific">Flavihumibacter stibioxidans</name>
    <dbReference type="NCBI Taxonomy" id="1834163"/>
    <lineage>
        <taxon>Bacteria</taxon>
        <taxon>Pseudomonadati</taxon>
        <taxon>Bacteroidota</taxon>
        <taxon>Chitinophagia</taxon>
        <taxon>Chitinophagales</taxon>
        <taxon>Chitinophagaceae</taxon>
        <taxon>Flavihumibacter</taxon>
    </lineage>
</organism>